<comment type="caution">
    <text evidence="4">The sequence shown here is derived from an EMBL/GenBank/DDBJ whole genome shotgun (WGS) entry which is preliminary data.</text>
</comment>
<dbReference type="InterPro" id="IPR001647">
    <property type="entry name" value="HTH_TetR"/>
</dbReference>
<dbReference type="Gene3D" id="1.10.10.60">
    <property type="entry name" value="Homeodomain-like"/>
    <property type="match status" value="1"/>
</dbReference>
<dbReference type="PANTHER" id="PTHR30055">
    <property type="entry name" value="HTH-TYPE TRANSCRIPTIONAL REGULATOR RUTR"/>
    <property type="match status" value="1"/>
</dbReference>
<keyword evidence="1 2" id="KW-0238">DNA-binding</keyword>
<reference evidence="5" key="1">
    <citation type="journal article" date="2019" name="Int. J. Syst. Evol. Microbiol.">
        <title>The Global Catalogue of Microorganisms (GCM) 10K type strain sequencing project: providing services to taxonomists for standard genome sequencing and annotation.</title>
        <authorList>
            <consortium name="The Broad Institute Genomics Platform"/>
            <consortium name="The Broad Institute Genome Sequencing Center for Infectious Disease"/>
            <person name="Wu L."/>
            <person name="Ma J."/>
        </authorList>
    </citation>
    <scope>NUCLEOTIDE SEQUENCE [LARGE SCALE GENOMIC DNA]</scope>
    <source>
        <strain evidence="5">CGMCC 4.7382</strain>
    </source>
</reference>
<dbReference type="InterPro" id="IPR041678">
    <property type="entry name" value="TetR_C_16"/>
</dbReference>
<dbReference type="Gene3D" id="1.10.357.10">
    <property type="entry name" value="Tetracycline Repressor, domain 2"/>
    <property type="match status" value="1"/>
</dbReference>
<dbReference type="InterPro" id="IPR050109">
    <property type="entry name" value="HTH-type_TetR-like_transc_reg"/>
</dbReference>
<accession>A0ABW2KJH9</accession>
<evidence type="ECO:0000313" key="5">
    <source>
        <dbReference type="Proteomes" id="UP001596540"/>
    </source>
</evidence>
<dbReference type="SUPFAM" id="SSF48498">
    <property type="entry name" value="Tetracyclin repressor-like, C-terminal domain"/>
    <property type="match status" value="1"/>
</dbReference>
<dbReference type="Proteomes" id="UP001596540">
    <property type="component" value="Unassembled WGS sequence"/>
</dbReference>
<dbReference type="InterPro" id="IPR036271">
    <property type="entry name" value="Tet_transcr_reg_TetR-rel_C_sf"/>
</dbReference>
<sequence length="205" mass="21542">MARGRRPGASGTREAILAAAREQFGEKGYDGATIRGIARQAGVDPALVHHYFGAKQQIFVAAMRLPYDPGELLRSVMADTTDDGARAENAIRALLEAWDRPESRAAMLALIRTAVTQERAATMVRGFITDAVTHRAVESGGVTPMRAGLLASQLIGLLVLRYVIAVEPVASAAHDEIVAEYAPALRAVLASAGGGRVRGAADAVG</sequence>
<feature type="domain" description="HTH tetR-type" evidence="3">
    <location>
        <begin position="10"/>
        <end position="70"/>
    </location>
</feature>
<evidence type="ECO:0000256" key="2">
    <source>
        <dbReference type="PROSITE-ProRule" id="PRU00335"/>
    </source>
</evidence>
<dbReference type="PRINTS" id="PR00455">
    <property type="entry name" value="HTHTETR"/>
</dbReference>
<dbReference type="EMBL" id="JBHTBH010000007">
    <property type="protein sequence ID" value="MFC7329282.1"/>
    <property type="molecule type" value="Genomic_DNA"/>
</dbReference>
<dbReference type="RefSeq" id="WP_379871932.1">
    <property type="nucleotide sequence ID" value="NZ_JBHTBH010000007.1"/>
</dbReference>
<name>A0ABW2KJH9_9ACTN</name>
<dbReference type="Pfam" id="PF17920">
    <property type="entry name" value="TetR_C_16"/>
    <property type="match status" value="1"/>
</dbReference>
<dbReference type="InterPro" id="IPR009057">
    <property type="entry name" value="Homeodomain-like_sf"/>
</dbReference>
<dbReference type="PANTHER" id="PTHR30055:SF235">
    <property type="entry name" value="TRANSCRIPTIONAL REGULATORY PROTEIN"/>
    <property type="match status" value="1"/>
</dbReference>
<evidence type="ECO:0000256" key="1">
    <source>
        <dbReference type="ARBA" id="ARBA00023125"/>
    </source>
</evidence>
<evidence type="ECO:0000259" key="3">
    <source>
        <dbReference type="PROSITE" id="PS50977"/>
    </source>
</evidence>
<protein>
    <submittedName>
        <fullName evidence="4">TetR family transcriptional regulator</fullName>
    </submittedName>
</protein>
<dbReference type="PROSITE" id="PS50977">
    <property type="entry name" value="HTH_TETR_2"/>
    <property type="match status" value="1"/>
</dbReference>
<evidence type="ECO:0000313" key="4">
    <source>
        <dbReference type="EMBL" id="MFC7329282.1"/>
    </source>
</evidence>
<organism evidence="4 5">
    <name type="scientific">Marinactinospora rubrisoli</name>
    <dbReference type="NCBI Taxonomy" id="2715399"/>
    <lineage>
        <taxon>Bacteria</taxon>
        <taxon>Bacillati</taxon>
        <taxon>Actinomycetota</taxon>
        <taxon>Actinomycetes</taxon>
        <taxon>Streptosporangiales</taxon>
        <taxon>Nocardiopsidaceae</taxon>
        <taxon>Marinactinospora</taxon>
    </lineage>
</organism>
<feature type="DNA-binding region" description="H-T-H motif" evidence="2">
    <location>
        <begin position="33"/>
        <end position="52"/>
    </location>
</feature>
<dbReference type="Pfam" id="PF00440">
    <property type="entry name" value="TetR_N"/>
    <property type="match status" value="1"/>
</dbReference>
<keyword evidence="5" id="KW-1185">Reference proteome</keyword>
<dbReference type="SUPFAM" id="SSF46689">
    <property type="entry name" value="Homeodomain-like"/>
    <property type="match status" value="1"/>
</dbReference>
<proteinExistence type="predicted"/>
<gene>
    <name evidence="4" type="ORF">ACFQRF_16220</name>
</gene>